<dbReference type="GO" id="GO:0022857">
    <property type="term" value="F:transmembrane transporter activity"/>
    <property type="evidence" value="ECO:0007669"/>
    <property type="project" value="InterPro"/>
</dbReference>
<evidence type="ECO:0000313" key="10">
    <source>
        <dbReference type="Proteomes" id="UP000230750"/>
    </source>
</evidence>
<feature type="transmembrane region" description="Helical" evidence="7">
    <location>
        <begin position="506"/>
        <end position="527"/>
    </location>
</feature>
<dbReference type="EMBL" id="MRZV01000429">
    <property type="protein sequence ID" value="PIK50217.1"/>
    <property type="molecule type" value="Genomic_DNA"/>
</dbReference>
<evidence type="ECO:0000313" key="9">
    <source>
        <dbReference type="EMBL" id="PIK50217.1"/>
    </source>
</evidence>
<dbReference type="AlphaFoldDB" id="A0A2G8KQG3"/>
<evidence type="ECO:0000256" key="6">
    <source>
        <dbReference type="ARBA" id="ARBA00023136"/>
    </source>
</evidence>
<dbReference type="Gene3D" id="1.20.1250.20">
    <property type="entry name" value="MFS general substrate transporter like domains"/>
    <property type="match status" value="1"/>
</dbReference>
<dbReference type="PROSITE" id="PS50850">
    <property type="entry name" value="MFS"/>
    <property type="match status" value="1"/>
</dbReference>
<dbReference type="InterPro" id="IPR020846">
    <property type="entry name" value="MFS_dom"/>
</dbReference>
<evidence type="ECO:0000256" key="2">
    <source>
        <dbReference type="ARBA" id="ARBA00008335"/>
    </source>
</evidence>
<accession>A0A2G8KQG3</accession>
<feature type="transmembrane region" description="Helical" evidence="7">
    <location>
        <begin position="253"/>
        <end position="274"/>
    </location>
</feature>
<gene>
    <name evidence="9" type="ORF">BSL78_12923</name>
</gene>
<dbReference type="InterPro" id="IPR036259">
    <property type="entry name" value="MFS_trans_sf"/>
</dbReference>
<feature type="transmembrane region" description="Helical" evidence="7">
    <location>
        <begin position="331"/>
        <end position="352"/>
    </location>
</feature>
<feature type="transmembrane region" description="Helical" evidence="7">
    <location>
        <begin position="393"/>
        <end position="414"/>
    </location>
</feature>
<evidence type="ECO:0000256" key="4">
    <source>
        <dbReference type="ARBA" id="ARBA00022692"/>
    </source>
</evidence>
<dbReference type="PANTHER" id="PTHR23511">
    <property type="entry name" value="SYNAPTIC VESICLE GLYCOPROTEIN 2"/>
    <property type="match status" value="1"/>
</dbReference>
<feature type="transmembrane region" description="Helical" evidence="7">
    <location>
        <begin position="445"/>
        <end position="464"/>
    </location>
</feature>
<evidence type="ECO:0000256" key="1">
    <source>
        <dbReference type="ARBA" id="ARBA00004141"/>
    </source>
</evidence>
<proteinExistence type="inferred from homology"/>
<keyword evidence="4 7" id="KW-0812">Transmembrane</keyword>
<dbReference type="Pfam" id="PF00083">
    <property type="entry name" value="Sugar_tr"/>
    <property type="match status" value="1"/>
</dbReference>
<feature type="transmembrane region" description="Helical" evidence="7">
    <location>
        <begin position="135"/>
        <end position="155"/>
    </location>
</feature>
<feature type="domain" description="Major facilitator superfamily (MFS) profile" evidence="8">
    <location>
        <begin position="102"/>
        <end position="530"/>
    </location>
</feature>
<dbReference type="PANTHER" id="PTHR23511:SF5">
    <property type="entry name" value="MAJOR FACILITATOR-TYPE TRANSPORTER HXNZ-RELATED"/>
    <property type="match status" value="1"/>
</dbReference>
<feature type="transmembrane region" description="Helical" evidence="7">
    <location>
        <begin position="226"/>
        <end position="247"/>
    </location>
</feature>
<sequence length="538" mass="59586">MNAHFKVATHLRAVSDSCRNSAMQHGSWTIKMVKFVSKDETAEPRPNERDKLEEVDLGLGGREVKKQPYVLHEDAARDVCEDEFSVEQAVEAIGFGQFQVMLSLLTGFCWMADAMEMMILSIIGPELKCKWNLTLIQEASITTVVFLGMFVSSTFWGQLCDKFGRRVGLILTSLVVFYFGVLSGFAPSYAWLLIIRFLVGFGIGGAPQSVTLYAEYLPSKVRGICVIFIEIFWALGAVFEVTLALVIMPTLGWKYLLVLSSLPVLLFVTLCRWLPESARYYIASGQQKQAHDALKRVAVCNNKPMPLGILKAEPVSSSRGSYKELFKTRELSIVTILLLFIWFANAFSYYGVVLLSTELFAVGNTCIENTVDKLEPSCHEDCKTLSSADYVSLLWTTLAEFPGLFITIFIIEILGRKKTMAIEFFFFSCFTFLLILCTSRNVMTFFLFAARGLISGAFQAAYVYTPEVYPTASRALGLGCCSAMARVGAVITPFIAQVLIAHSPHIALGIYAVTGLLAAVACMLLPIETKGRAMLVSN</sequence>
<comment type="similarity">
    <text evidence="2">Belongs to the major facilitator superfamily.</text>
</comment>
<keyword evidence="6 7" id="KW-0472">Membrane</keyword>
<organism evidence="9 10">
    <name type="scientific">Stichopus japonicus</name>
    <name type="common">Sea cucumber</name>
    <dbReference type="NCBI Taxonomy" id="307972"/>
    <lineage>
        <taxon>Eukaryota</taxon>
        <taxon>Metazoa</taxon>
        <taxon>Echinodermata</taxon>
        <taxon>Eleutherozoa</taxon>
        <taxon>Echinozoa</taxon>
        <taxon>Holothuroidea</taxon>
        <taxon>Aspidochirotacea</taxon>
        <taxon>Aspidochirotida</taxon>
        <taxon>Stichopodidae</taxon>
        <taxon>Apostichopus</taxon>
    </lineage>
</organism>
<protein>
    <submittedName>
        <fullName evidence="9">Putative synaptic vesicle 2-related protein-like</fullName>
    </submittedName>
</protein>
<dbReference type="InterPro" id="IPR005828">
    <property type="entry name" value="MFS_sugar_transport-like"/>
</dbReference>
<evidence type="ECO:0000256" key="7">
    <source>
        <dbReference type="SAM" id="Phobius"/>
    </source>
</evidence>
<comment type="caution">
    <text evidence="9">The sequence shown here is derived from an EMBL/GenBank/DDBJ whole genome shotgun (WGS) entry which is preliminary data.</text>
</comment>
<keyword evidence="5 7" id="KW-1133">Transmembrane helix</keyword>
<name>A0A2G8KQG3_STIJA</name>
<feature type="transmembrane region" description="Helical" evidence="7">
    <location>
        <begin position="476"/>
        <end position="500"/>
    </location>
</feature>
<dbReference type="OrthoDB" id="4139357at2759"/>
<keyword evidence="10" id="KW-1185">Reference proteome</keyword>
<evidence type="ECO:0000259" key="8">
    <source>
        <dbReference type="PROSITE" id="PS50850"/>
    </source>
</evidence>
<dbReference type="STRING" id="307972.A0A2G8KQG3"/>
<evidence type="ECO:0000256" key="3">
    <source>
        <dbReference type="ARBA" id="ARBA00022448"/>
    </source>
</evidence>
<keyword evidence="3" id="KW-0813">Transport</keyword>
<comment type="subcellular location">
    <subcellularLocation>
        <location evidence="1">Membrane</location>
        <topology evidence="1">Multi-pass membrane protein</topology>
    </subcellularLocation>
</comment>
<feature type="transmembrane region" description="Helical" evidence="7">
    <location>
        <begin position="102"/>
        <end position="123"/>
    </location>
</feature>
<feature type="transmembrane region" description="Helical" evidence="7">
    <location>
        <begin position="167"/>
        <end position="185"/>
    </location>
</feature>
<evidence type="ECO:0000256" key="5">
    <source>
        <dbReference type="ARBA" id="ARBA00022989"/>
    </source>
</evidence>
<feature type="transmembrane region" description="Helical" evidence="7">
    <location>
        <begin position="421"/>
        <end position="439"/>
    </location>
</feature>
<reference evidence="9 10" key="1">
    <citation type="journal article" date="2017" name="PLoS Biol.">
        <title>The sea cucumber genome provides insights into morphological evolution and visceral regeneration.</title>
        <authorList>
            <person name="Zhang X."/>
            <person name="Sun L."/>
            <person name="Yuan J."/>
            <person name="Sun Y."/>
            <person name="Gao Y."/>
            <person name="Zhang L."/>
            <person name="Li S."/>
            <person name="Dai H."/>
            <person name="Hamel J.F."/>
            <person name="Liu C."/>
            <person name="Yu Y."/>
            <person name="Liu S."/>
            <person name="Lin W."/>
            <person name="Guo K."/>
            <person name="Jin S."/>
            <person name="Xu P."/>
            <person name="Storey K.B."/>
            <person name="Huan P."/>
            <person name="Zhang T."/>
            <person name="Zhou Y."/>
            <person name="Zhang J."/>
            <person name="Lin C."/>
            <person name="Li X."/>
            <person name="Xing L."/>
            <person name="Huo D."/>
            <person name="Sun M."/>
            <person name="Wang L."/>
            <person name="Mercier A."/>
            <person name="Li F."/>
            <person name="Yang H."/>
            <person name="Xiang J."/>
        </authorList>
    </citation>
    <scope>NUCLEOTIDE SEQUENCE [LARGE SCALE GENOMIC DNA]</scope>
    <source>
        <strain evidence="9">Shaxun</strain>
        <tissue evidence="9">Muscle</tissue>
    </source>
</reference>
<dbReference type="Proteomes" id="UP000230750">
    <property type="component" value="Unassembled WGS sequence"/>
</dbReference>
<feature type="transmembrane region" description="Helical" evidence="7">
    <location>
        <begin position="191"/>
        <end position="214"/>
    </location>
</feature>
<dbReference type="GO" id="GO:0016020">
    <property type="term" value="C:membrane"/>
    <property type="evidence" value="ECO:0007669"/>
    <property type="project" value="UniProtKB-SubCell"/>
</dbReference>
<dbReference type="SUPFAM" id="SSF103473">
    <property type="entry name" value="MFS general substrate transporter"/>
    <property type="match status" value="1"/>
</dbReference>